<evidence type="ECO:0000256" key="3">
    <source>
        <dbReference type="SAM" id="SignalP"/>
    </source>
</evidence>
<protein>
    <recommendedName>
        <fullName evidence="5">Secreted protein</fullName>
    </recommendedName>
</protein>
<feature type="compositionally biased region" description="Low complexity" evidence="1">
    <location>
        <begin position="141"/>
        <end position="156"/>
    </location>
</feature>
<evidence type="ECO:0000256" key="1">
    <source>
        <dbReference type="SAM" id="MobiDB-lite"/>
    </source>
</evidence>
<name>A0AB39N665_9ACTN</name>
<keyword evidence="3" id="KW-0732">Signal</keyword>
<evidence type="ECO:0000313" key="4">
    <source>
        <dbReference type="EMBL" id="XDQ12873.1"/>
    </source>
</evidence>
<keyword evidence="2" id="KW-0812">Transmembrane</keyword>
<organism evidence="4">
    <name type="scientific">Streptomyces sp. R11</name>
    <dbReference type="NCBI Taxonomy" id="3238625"/>
    <lineage>
        <taxon>Bacteria</taxon>
        <taxon>Bacillati</taxon>
        <taxon>Actinomycetota</taxon>
        <taxon>Actinomycetes</taxon>
        <taxon>Kitasatosporales</taxon>
        <taxon>Streptomycetaceae</taxon>
        <taxon>Streptomyces</taxon>
    </lineage>
</organism>
<feature type="region of interest" description="Disordered" evidence="1">
    <location>
        <begin position="141"/>
        <end position="166"/>
    </location>
</feature>
<keyword evidence="2" id="KW-1133">Transmembrane helix</keyword>
<reference evidence="4" key="1">
    <citation type="submission" date="2024-07" db="EMBL/GenBank/DDBJ databases">
        <authorList>
            <person name="Yu S.T."/>
        </authorList>
    </citation>
    <scope>NUCLEOTIDE SEQUENCE</scope>
    <source>
        <strain evidence="4">R11</strain>
    </source>
</reference>
<feature type="signal peptide" evidence="3">
    <location>
        <begin position="1"/>
        <end position="21"/>
    </location>
</feature>
<keyword evidence="2" id="KW-0472">Membrane</keyword>
<evidence type="ECO:0000256" key="2">
    <source>
        <dbReference type="SAM" id="Phobius"/>
    </source>
</evidence>
<feature type="transmembrane region" description="Helical" evidence="2">
    <location>
        <begin position="193"/>
        <end position="214"/>
    </location>
</feature>
<dbReference type="EMBL" id="CP163432">
    <property type="protein sequence ID" value="XDQ12873.1"/>
    <property type="molecule type" value="Genomic_DNA"/>
</dbReference>
<sequence>MTGALGATIALLLWGAAPASAGGSTSVFLASPESQETASLYYSDEEYGELDRLLGPGARGTRDKPPEADLMASHQISVTWMAHDVTPWRLDRVYEMDDGRNVWIHTAVGRNQPTNGTWHRAEQPAQLRTLFKDLGLMSKTSAGGSAAAVPPASEAPGDGEGAQDASGIATDITDTATEAPLAQSTGSGDGTDWWWAMAGAAAGAVLALVLRPFATRLPLKRLRGEPGPRQELRDV</sequence>
<evidence type="ECO:0008006" key="5">
    <source>
        <dbReference type="Google" id="ProtNLM"/>
    </source>
</evidence>
<accession>A0AB39N665</accession>
<dbReference type="AlphaFoldDB" id="A0AB39N665"/>
<dbReference type="RefSeq" id="WP_369272983.1">
    <property type="nucleotide sequence ID" value="NZ_CP163432.1"/>
</dbReference>
<proteinExistence type="predicted"/>
<feature type="chain" id="PRO_5044195208" description="Secreted protein" evidence="3">
    <location>
        <begin position="22"/>
        <end position="235"/>
    </location>
</feature>
<gene>
    <name evidence="4" type="ORF">AB5J55_26220</name>
</gene>